<dbReference type="InterPro" id="IPR032466">
    <property type="entry name" value="Metal_Hydrolase"/>
</dbReference>
<evidence type="ECO:0008006" key="2">
    <source>
        <dbReference type="Google" id="ProtNLM"/>
    </source>
</evidence>
<protein>
    <recommendedName>
        <fullName evidence="2">Amidohydrolase-related domain-containing protein</fullName>
    </recommendedName>
</protein>
<sequence length="48" mass="5128">GSDLGQEGNPYPVDGFRDVIGKCLDLGYSDQQIRKMVSGNAQSLLGLD</sequence>
<dbReference type="EMBL" id="UINC01216865">
    <property type="protein sequence ID" value="SVE43187.1"/>
    <property type="molecule type" value="Genomic_DNA"/>
</dbReference>
<feature type="non-terminal residue" evidence="1">
    <location>
        <position position="1"/>
    </location>
</feature>
<proteinExistence type="predicted"/>
<dbReference type="SUPFAM" id="SSF51556">
    <property type="entry name" value="Metallo-dependent hydrolases"/>
    <property type="match status" value="1"/>
</dbReference>
<name>A0A383DFB6_9ZZZZ</name>
<dbReference type="AlphaFoldDB" id="A0A383DFB6"/>
<reference evidence="1" key="1">
    <citation type="submission" date="2018-05" db="EMBL/GenBank/DDBJ databases">
        <authorList>
            <person name="Lanie J.A."/>
            <person name="Ng W.-L."/>
            <person name="Kazmierczak K.M."/>
            <person name="Andrzejewski T.M."/>
            <person name="Davidsen T.M."/>
            <person name="Wayne K.J."/>
            <person name="Tettelin H."/>
            <person name="Glass J.I."/>
            <person name="Rusch D."/>
            <person name="Podicherti R."/>
            <person name="Tsui H.-C.T."/>
            <person name="Winkler M.E."/>
        </authorList>
    </citation>
    <scope>NUCLEOTIDE SEQUENCE</scope>
</reference>
<accession>A0A383DFB6</accession>
<organism evidence="1">
    <name type="scientific">marine metagenome</name>
    <dbReference type="NCBI Taxonomy" id="408172"/>
    <lineage>
        <taxon>unclassified sequences</taxon>
        <taxon>metagenomes</taxon>
        <taxon>ecological metagenomes</taxon>
    </lineage>
</organism>
<gene>
    <name evidence="1" type="ORF">METZ01_LOCUS496041</name>
</gene>
<evidence type="ECO:0000313" key="1">
    <source>
        <dbReference type="EMBL" id="SVE43187.1"/>
    </source>
</evidence>